<evidence type="ECO:0000313" key="2">
    <source>
        <dbReference type="EMBL" id="QEX17772.1"/>
    </source>
</evidence>
<feature type="domain" description="N-acetyltransferase" evidence="1">
    <location>
        <begin position="9"/>
        <end position="165"/>
    </location>
</feature>
<evidence type="ECO:0000313" key="3">
    <source>
        <dbReference type="Proteomes" id="UP000326202"/>
    </source>
</evidence>
<dbReference type="InterPro" id="IPR016181">
    <property type="entry name" value="Acyl_CoA_acyltransferase"/>
</dbReference>
<keyword evidence="3" id="KW-1185">Reference proteome</keyword>
<reference evidence="2 3" key="1">
    <citation type="submission" date="2019-08" db="EMBL/GenBank/DDBJ databases">
        <title>Hyperibacter terrae gen. nov., sp. nov. and Hyperibacter viscosus sp. nov., two new members in the family Rhodospirillaceae isolated from the rhizosphere of Hypericum perforatum.</title>
        <authorList>
            <person name="Noviana Z."/>
        </authorList>
    </citation>
    <scope>NUCLEOTIDE SEQUENCE [LARGE SCALE GENOMIC DNA]</scope>
    <source>
        <strain evidence="2 3">R5913</strain>
    </source>
</reference>
<keyword evidence="2" id="KW-0808">Transferase</keyword>
<dbReference type="Proteomes" id="UP000326202">
    <property type="component" value="Chromosome"/>
</dbReference>
<name>A0A5J6MJM6_9PROT</name>
<dbReference type="SUPFAM" id="SSF55729">
    <property type="entry name" value="Acyl-CoA N-acyltransferases (Nat)"/>
    <property type="match status" value="1"/>
</dbReference>
<sequence>MKILETRRLILRTLRPDDLDDLFALYRDPEIRRYFPDGTLTREQTREELDWFVGGGDPDHPRLGLWATLDKETGRFIGRCGLIPWGIDGRDEVEVAYLLAKDHWRQGLGGEITQALLHYGFKELGLSRLIALIDPENQASIRTAEKAGLRFERRIEHEGMRCSLYAIATPVR</sequence>
<dbReference type="Gene3D" id="3.40.630.30">
    <property type="match status" value="1"/>
</dbReference>
<accession>A0A5J6MJM6</accession>
<dbReference type="KEGG" id="htq:FRZ44_30750"/>
<dbReference type="Pfam" id="PF13302">
    <property type="entry name" value="Acetyltransf_3"/>
    <property type="match status" value="1"/>
</dbReference>
<dbReference type="InterPro" id="IPR051531">
    <property type="entry name" value="N-acetyltransferase"/>
</dbReference>
<dbReference type="EMBL" id="CP042906">
    <property type="protein sequence ID" value="QEX17772.1"/>
    <property type="molecule type" value="Genomic_DNA"/>
</dbReference>
<organism evidence="2 3">
    <name type="scientific">Hypericibacter terrae</name>
    <dbReference type="NCBI Taxonomy" id="2602015"/>
    <lineage>
        <taxon>Bacteria</taxon>
        <taxon>Pseudomonadati</taxon>
        <taxon>Pseudomonadota</taxon>
        <taxon>Alphaproteobacteria</taxon>
        <taxon>Rhodospirillales</taxon>
        <taxon>Dongiaceae</taxon>
        <taxon>Hypericibacter</taxon>
    </lineage>
</organism>
<dbReference type="RefSeq" id="WP_151177992.1">
    <property type="nucleotide sequence ID" value="NZ_CP042906.1"/>
</dbReference>
<dbReference type="InterPro" id="IPR000182">
    <property type="entry name" value="GNAT_dom"/>
</dbReference>
<dbReference type="PANTHER" id="PTHR43792:SF1">
    <property type="entry name" value="N-ACETYLTRANSFERASE DOMAIN-CONTAINING PROTEIN"/>
    <property type="match status" value="1"/>
</dbReference>
<dbReference type="PANTHER" id="PTHR43792">
    <property type="entry name" value="GNAT FAMILY, PUTATIVE (AFU_ORTHOLOGUE AFUA_3G00765)-RELATED-RELATED"/>
    <property type="match status" value="1"/>
</dbReference>
<evidence type="ECO:0000259" key="1">
    <source>
        <dbReference type="PROSITE" id="PS51186"/>
    </source>
</evidence>
<dbReference type="AlphaFoldDB" id="A0A5J6MJM6"/>
<gene>
    <name evidence="2" type="ORF">FRZ44_30750</name>
</gene>
<protein>
    <submittedName>
        <fullName evidence="2">N-acetyltransferase</fullName>
    </submittedName>
</protein>
<proteinExistence type="predicted"/>
<dbReference type="PROSITE" id="PS51186">
    <property type="entry name" value="GNAT"/>
    <property type="match status" value="1"/>
</dbReference>
<dbReference type="GO" id="GO:0016747">
    <property type="term" value="F:acyltransferase activity, transferring groups other than amino-acyl groups"/>
    <property type="evidence" value="ECO:0007669"/>
    <property type="project" value="InterPro"/>
</dbReference>
<dbReference type="OrthoDB" id="6293260at2"/>